<dbReference type="Pfam" id="PF12706">
    <property type="entry name" value="Lactamase_B_2"/>
    <property type="match status" value="1"/>
</dbReference>
<protein>
    <recommendedName>
        <fullName evidence="2">Metallo-beta-lactamase domain-containing protein</fullName>
    </recommendedName>
</protein>
<dbReference type="InterPro" id="IPR050114">
    <property type="entry name" value="UPF0173_UPF0282_UlaG_hydrolase"/>
</dbReference>
<organism evidence="3 4">
    <name type="scientific">Mortierella hygrophila</name>
    <dbReference type="NCBI Taxonomy" id="979708"/>
    <lineage>
        <taxon>Eukaryota</taxon>
        <taxon>Fungi</taxon>
        <taxon>Fungi incertae sedis</taxon>
        <taxon>Mucoromycota</taxon>
        <taxon>Mortierellomycotina</taxon>
        <taxon>Mortierellomycetes</taxon>
        <taxon>Mortierellales</taxon>
        <taxon>Mortierellaceae</taxon>
        <taxon>Mortierella</taxon>
    </lineage>
</organism>
<accession>A0A9P6JX13</accession>
<dbReference type="GO" id="GO:0016787">
    <property type="term" value="F:hydrolase activity"/>
    <property type="evidence" value="ECO:0007669"/>
    <property type="project" value="UniProtKB-KW"/>
</dbReference>
<dbReference type="AlphaFoldDB" id="A0A9P6JX13"/>
<evidence type="ECO:0000256" key="1">
    <source>
        <dbReference type="ARBA" id="ARBA00022801"/>
    </source>
</evidence>
<proteinExistence type="predicted"/>
<dbReference type="PANTHER" id="PTHR43546:SF9">
    <property type="entry name" value="L-ASCORBATE-6-PHOSPHATE LACTONASE ULAG-RELATED"/>
    <property type="match status" value="1"/>
</dbReference>
<reference evidence="3" key="1">
    <citation type="journal article" date="2020" name="Fungal Divers.">
        <title>Resolving the Mortierellaceae phylogeny through synthesis of multi-gene phylogenetics and phylogenomics.</title>
        <authorList>
            <person name="Vandepol N."/>
            <person name="Liber J."/>
            <person name="Desiro A."/>
            <person name="Na H."/>
            <person name="Kennedy M."/>
            <person name="Barry K."/>
            <person name="Grigoriev I.V."/>
            <person name="Miller A.N."/>
            <person name="O'Donnell K."/>
            <person name="Stajich J.E."/>
            <person name="Bonito G."/>
        </authorList>
    </citation>
    <scope>NUCLEOTIDE SEQUENCE</scope>
    <source>
        <strain evidence="3">NRRL 2591</strain>
    </source>
</reference>
<sequence length="272" mass="29836">TVPMETTSTTQSVQIQHIRNATVKIKYADATFLVDPMLARKDAHPGFEGTYRSHLRNPMIELPMPVEDVMEGVDAVIVSHTHLDHWDDAAQELLPKGIPLFVQDEVDAQTIRAQSFTDVRILGEDTVFKGVHLAKTGGQHGTDSMYSSSDLAQILGKVMGIVFLAPGSKTVYVAGDTVWDSEVDRALAKFNPDVIILNTGDALLTGFSDSIIMGKDDTLHAYQAAPNATIIAVHMDAVNHASLSREELREYVQQKNIQDRVLIPADGESLKF</sequence>
<evidence type="ECO:0000259" key="2">
    <source>
        <dbReference type="Pfam" id="PF12706"/>
    </source>
</evidence>
<dbReference type="Gene3D" id="3.60.15.10">
    <property type="entry name" value="Ribonuclease Z/Hydroxyacylglutathione hydrolase-like"/>
    <property type="match status" value="1"/>
</dbReference>
<dbReference type="Proteomes" id="UP000723463">
    <property type="component" value="Unassembled WGS sequence"/>
</dbReference>
<dbReference type="PANTHER" id="PTHR43546">
    <property type="entry name" value="UPF0173 METAL-DEPENDENT HYDROLASE MJ1163-RELATED"/>
    <property type="match status" value="1"/>
</dbReference>
<gene>
    <name evidence="3" type="ORF">EC957_011935</name>
</gene>
<name>A0A9P6JX13_9FUNG</name>
<feature type="domain" description="Metallo-beta-lactamase" evidence="2">
    <location>
        <begin position="32"/>
        <end position="235"/>
    </location>
</feature>
<dbReference type="SUPFAM" id="SSF56281">
    <property type="entry name" value="Metallo-hydrolase/oxidoreductase"/>
    <property type="match status" value="1"/>
</dbReference>
<feature type="non-terminal residue" evidence="3">
    <location>
        <position position="1"/>
    </location>
</feature>
<dbReference type="EMBL" id="JAAAXW010000897">
    <property type="protein sequence ID" value="KAF9536225.1"/>
    <property type="molecule type" value="Genomic_DNA"/>
</dbReference>
<evidence type="ECO:0000313" key="4">
    <source>
        <dbReference type="Proteomes" id="UP000723463"/>
    </source>
</evidence>
<keyword evidence="4" id="KW-1185">Reference proteome</keyword>
<dbReference type="InterPro" id="IPR001279">
    <property type="entry name" value="Metallo-B-lactamas"/>
</dbReference>
<keyword evidence="1" id="KW-0378">Hydrolase</keyword>
<evidence type="ECO:0000313" key="3">
    <source>
        <dbReference type="EMBL" id="KAF9536225.1"/>
    </source>
</evidence>
<comment type="caution">
    <text evidence="3">The sequence shown here is derived from an EMBL/GenBank/DDBJ whole genome shotgun (WGS) entry which is preliminary data.</text>
</comment>
<dbReference type="InterPro" id="IPR036866">
    <property type="entry name" value="RibonucZ/Hydroxyglut_hydro"/>
</dbReference>